<dbReference type="GO" id="GO:0003924">
    <property type="term" value="F:GTPase activity"/>
    <property type="evidence" value="ECO:0007669"/>
    <property type="project" value="InterPro"/>
</dbReference>
<gene>
    <name evidence="5" type="ORF">PC129_g23060</name>
</gene>
<reference evidence="5" key="1">
    <citation type="submission" date="2018-05" db="EMBL/GenBank/DDBJ databases">
        <title>Effector identification in a new, highly contiguous assembly of the strawberry crown rot pathogen Phytophthora cactorum.</title>
        <authorList>
            <person name="Armitage A.D."/>
            <person name="Nellist C.F."/>
            <person name="Bates H."/>
            <person name="Vickerstaff R.J."/>
            <person name="Harrison R.J."/>
        </authorList>
    </citation>
    <scope>NUCLEOTIDE SEQUENCE</scope>
    <source>
        <strain evidence="5">P421</strain>
    </source>
</reference>
<evidence type="ECO:0000313" key="6">
    <source>
        <dbReference type="Proteomes" id="UP000760860"/>
    </source>
</evidence>
<sequence length="277" mass="30390">MNHATVVRRHGQIGRRLALSPRLHASEICRVFDSMRTGLVLGLDGAGKTLLLRQLIAQVVRKQKTVLERIVAFASNPCSTCSYSPDKDEEFKDGDYVVDPNTQPSVGVEHWSLPLDGGKACTLREVGGQLLPMWPSYFESCHFWLFLVDASNATQLAAAAIEFFSILSVDEMKYKPKLLVINQIDASFVIDDTILQTYLCLDRLLAEPDSGPVQIVKTSALTGENVAQILKWLGHAASSGLFSGNNPSIGLSGFSGRYRTLGRQNSASDMRVHPIVD</sequence>
<evidence type="ECO:0000313" key="5">
    <source>
        <dbReference type="EMBL" id="KAG3203017.1"/>
    </source>
</evidence>
<accession>A0A8T1GYN6</accession>
<organism evidence="5 6">
    <name type="scientific">Phytophthora cactorum</name>
    <dbReference type="NCBI Taxonomy" id="29920"/>
    <lineage>
        <taxon>Eukaryota</taxon>
        <taxon>Sar</taxon>
        <taxon>Stramenopiles</taxon>
        <taxon>Oomycota</taxon>
        <taxon>Peronosporomycetes</taxon>
        <taxon>Peronosporales</taxon>
        <taxon>Peronosporaceae</taxon>
        <taxon>Phytophthora</taxon>
    </lineage>
</organism>
<dbReference type="Gene3D" id="3.40.50.300">
    <property type="entry name" value="P-loop containing nucleotide triphosphate hydrolases"/>
    <property type="match status" value="1"/>
</dbReference>
<dbReference type="SUPFAM" id="SSF52540">
    <property type="entry name" value="P-loop containing nucleoside triphosphate hydrolases"/>
    <property type="match status" value="1"/>
</dbReference>
<comment type="caution">
    <text evidence="5">The sequence shown here is derived from an EMBL/GenBank/DDBJ whole genome shotgun (WGS) entry which is preliminary data.</text>
</comment>
<name>A0A8T1GYN6_9STRA</name>
<dbReference type="Pfam" id="PF00025">
    <property type="entry name" value="Arf"/>
    <property type="match status" value="1"/>
</dbReference>
<dbReference type="GO" id="GO:0005525">
    <property type="term" value="F:GTP binding"/>
    <property type="evidence" value="ECO:0007669"/>
    <property type="project" value="UniProtKB-KW"/>
</dbReference>
<keyword evidence="2 3" id="KW-0342">GTP-binding</keyword>
<dbReference type="PANTHER" id="PTHR46688:SF1">
    <property type="entry name" value="ADP-RIBOSYLATION FACTOR-LIKE PROTEIN 16"/>
    <property type="match status" value="1"/>
</dbReference>
<dbReference type="InterPro" id="IPR006689">
    <property type="entry name" value="Small_GTPase_ARF/SAR"/>
</dbReference>
<dbReference type="AlphaFoldDB" id="A0A8T1GYN6"/>
<dbReference type="PROSITE" id="PS51417">
    <property type="entry name" value="ARF"/>
    <property type="match status" value="1"/>
</dbReference>
<proteinExistence type="predicted"/>
<evidence type="ECO:0000256" key="3">
    <source>
        <dbReference type="PIRSR" id="PIRSR606689-1"/>
    </source>
</evidence>
<dbReference type="PANTHER" id="PTHR46688">
    <property type="entry name" value="ADP-RIBOSYLATION FACTOR-LIKE PROTEIN 16"/>
    <property type="match status" value="1"/>
</dbReference>
<dbReference type="VEuPathDB" id="FungiDB:PC110_g9979"/>
<evidence type="ECO:0008006" key="7">
    <source>
        <dbReference type="Google" id="ProtNLM"/>
    </source>
</evidence>
<feature type="binding site" evidence="3">
    <location>
        <position position="128"/>
    </location>
    <ligand>
        <name>GTP</name>
        <dbReference type="ChEBI" id="CHEBI:37565"/>
    </ligand>
</feature>
<feature type="binding site" evidence="3">
    <location>
        <begin position="182"/>
        <end position="185"/>
    </location>
    <ligand>
        <name>GTP</name>
        <dbReference type="ChEBI" id="CHEBI:37565"/>
    </ligand>
</feature>
<dbReference type="EMBL" id="RCMV01002400">
    <property type="protein sequence ID" value="KAG3203017.1"/>
    <property type="molecule type" value="Genomic_DNA"/>
</dbReference>
<dbReference type="Proteomes" id="UP000760860">
    <property type="component" value="Unassembled WGS sequence"/>
</dbReference>
<protein>
    <recommendedName>
        <fullName evidence="7">P-loop containing nucleoside triphosphate hydrolase</fullName>
    </recommendedName>
</protein>
<evidence type="ECO:0000256" key="1">
    <source>
        <dbReference type="ARBA" id="ARBA00022741"/>
    </source>
</evidence>
<dbReference type="InterPro" id="IPR027417">
    <property type="entry name" value="P-loop_NTPase"/>
</dbReference>
<evidence type="ECO:0000256" key="2">
    <source>
        <dbReference type="ARBA" id="ARBA00023134"/>
    </source>
</evidence>
<keyword evidence="4" id="KW-0460">Magnesium</keyword>
<keyword evidence="4" id="KW-0479">Metal-binding</keyword>
<dbReference type="GO" id="GO:0046872">
    <property type="term" value="F:metal ion binding"/>
    <property type="evidence" value="ECO:0007669"/>
    <property type="project" value="UniProtKB-KW"/>
</dbReference>
<feature type="binding site" evidence="4">
    <location>
        <position position="105"/>
    </location>
    <ligand>
        <name>Mg(2+)</name>
        <dbReference type="ChEBI" id="CHEBI:18420"/>
    </ligand>
</feature>
<evidence type="ECO:0000256" key="4">
    <source>
        <dbReference type="PIRSR" id="PIRSR606689-2"/>
    </source>
</evidence>
<keyword evidence="1 3" id="KW-0547">Nucleotide-binding</keyword>